<evidence type="ECO:0000313" key="1">
    <source>
        <dbReference type="EMBL" id="MBX67892.1"/>
    </source>
</evidence>
<reference evidence="1" key="1">
    <citation type="submission" date="2018-02" db="EMBL/GenBank/DDBJ databases">
        <title>Rhizophora mucronata_Transcriptome.</title>
        <authorList>
            <person name="Meera S.P."/>
            <person name="Sreeshan A."/>
            <person name="Augustine A."/>
        </authorList>
    </citation>
    <scope>NUCLEOTIDE SEQUENCE</scope>
    <source>
        <tissue evidence="1">Leaf</tissue>
    </source>
</reference>
<proteinExistence type="predicted"/>
<sequence>MLCFNMIDAFEGQISSVVENNAFKKIKGGLLSLDALLQTLPREILIDDITSLIVTFMEDPSLGNSSIGLDINGLFRAQKKLTSLCSTSRTHKL</sequence>
<name>A0A2P2QLN1_RHIMU</name>
<accession>A0A2P2QLN1</accession>
<dbReference type="InterPro" id="IPR045897">
    <property type="entry name" value="BPI/LBP_pln"/>
</dbReference>
<organism evidence="1">
    <name type="scientific">Rhizophora mucronata</name>
    <name type="common">Asiatic mangrove</name>
    <dbReference type="NCBI Taxonomy" id="61149"/>
    <lineage>
        <taxon>Eukaryota</taxon>
        <taxon>Viridiplantae</taxon>
        <taxon>Streptophyta</taxon>
        <taxon>Embryophyta</taxon>
        <taxon>Tracheophyta</taxon>
        <taxon>Spermatophyta</taxon>
        <taxon>Magnoliopsida</taxon>
        <taxon>eudicotyledons</taxon>
        <taxon>Gunneridae</taxon>
        <taxon>Pentapetalae</taxon>
        <taxon>rosids</taxon>
        <taxon>fabids</taxon>
        <taxon>Malpighiales</taxon>
        <taxon>Rhizophoraceae</taxon>
        <taxon>Rhizophora</taxon>
    </lineage>
</organism>
<dbReference type="AlphaFoldDB" id="A0A2P2QLN1"/>
<dbReference type="PANTHER" id="PTHR46801">
    <property type="entry name" value="OS06G0309200 PROTEIN"/>
    <property type="match status" value="1"/>
</dbReference>
<dbReference type="EMBL" id="GGEC01087408">
    <property type="protein sequence ID" value="MBX67892.1"/>
    <property type="molecule type" value="Transcribed_RNA"/>
</dbReference>
<dbReference type="PANTHER" id="PTHR46801:SF2">
    <property type="entry name" value="LIPOPOLYSACCHARIDE-BINDING PROTEIN"/>
    <property type="match status" value="1"/>
</dbReference>
<dbReference type="Gene3D" id="3.15.20.10">
    <property type="entry name" value="Bactericidal permeability-increasing protein, domain 2"/>
    <property type="match status" value="1"/>
</dbReference>
<protein>
    <submittedName>
        <fullName evidence="1">Lipid-binding serum glycoprotein</fullName>
    </submittedName>
</protein>